<evidence type="ECO:0000256" key="3">
    <source>
        <dbReference type="ARBA" id="ARBA00022692"/>
    </source>
</evidence>
<evidence type="ECO:0000256" key="7">
    <source>
        <dbReference type="SAM" id="SignalP"/>
    </source>
</evidence>
<evidence type="ECO:0000256" key="2">
    <source>
        <dbReference type="ARBA" id="ARBA00007742"/>
    </source>
</evidence>
<feature type="domain" description="3-oxo-5-alpha-steroid 4-dehydrogenase C-terminal" evidence="8">
    <location>
        <begin position="86"/>
        <end position="181"/>
    </location>
</feature>
<feature type="transmembrane region" description="Helical" evidence="6">
    <location>
        <begin position="86"/>
        <end position="104"/>
    </location>
</feature>
<evidence type="ECO:0000256" key="1">
    <source>
        <dbReference type="ARBA" id="ARBA00004141"/>
    </source>
</evidence>
<dbReference type="InterPro" id="IPR001104">
    <property type="entry name" value="3-oxo-5_a-steroid_4-DH_C"/>
</dbReference>
<feature type="transmembrane region" description="Helical" evidence="6">
    <location>
        <begin position="145"/>
        <end position="171"/>
    </location>
</feature>
<evidence type="ECO:0000256" key="5">
    <source>
        <dbReference type="ARBA" id="ARBA00023136"/>
    </source>
</evidence>
<protein>
    <recommendedName>
        <fullName evidence="8">3-oxo-5-alpha-steroid 4-dehydrogenase C-terminal domain-containing protein</fullName>
    </recommendedName>
</protein>
<proteinExistence type="inferred from homology"/>
<evidence type="ECO:0000313" key="9">
    <source>
        <dbReference type="EMBL" id="CAD6226675.1"/>
    </source>
</evidence>
<keyword evidence="3 6" id="KW-0812">Transmembrane</keyword>
<dbReference type="GO" id="GO:0016020">
    <property type="term" value="C:membrane"/>
    <property type="evidence" value="ECO:0007669"/>
    <property type="project" value="UniProtKB-SubCell"/>
</dbReference>
<dbReference type="PANTHER" id="PTHR10556">
    <property type="entry name" value="3-OXO-5-ALPHA-STEROID 4-DEHYDROGENASE"/>
    <property type="match status" value="1"/>
</dbReference>
<comment type="caution">
    <text evidence="9">The sequence shown here is derived from an EMBL/GenBank/DDBJ whole genome shotgun (WGS) entry which is preliminary data.</text>
</comment>
<sequence>MLLLVAALASFAVPGAVHGVHAHLLSAAMAVHFLKRVLEVLFVHRYSGSMPLATSLLIAGCYLFNGGAMIYVQHLSRGLPEPSMDLLYPGVLAFAVGLAGNFYHHHLLSHLRADSGGDGDDKKGYKIPTGGLFGLVTCPHYLFEILAFFGFAMIAQTLYALTVAVGTEAYLAGRSYATRRWCYGD</sequence>
<dbReference type="Pfam" id="PF02544">
    <property type="entry name" value="Steroid_dh"/>
    <property type="match status" value="1"/>
</dbReference>
<feature type="transmembrane region" description="Helical" evidence="6">
    <location>
        <begin position="46"/>
        <end position="65"/>
    </location>
</feature>
<dbReference type="PROSITE" id="PS50244">
    <property type="entry name" value="S5A_REDUCTASE"/>
    <property type="match status" value="1"/>
</dbReference>
<name>A0A811NUG4_9POAL</name>
<dbReference type="OrthoDB" id="5788137at2759"/>
<feature type="signal peptide" evidence="7">
    <location>
        <begin position="1"/>
        <end position="19"/>
    </location>
</feature>
<dbReference type="FunFam" id="1.20.120.1630:FF:000017">
    <property type="entry name" value="3-oxo-5-alpha-steroid 4-dehydrogenase family protein"/>
    <property type="match status" value="1"/>
</dbReference>
<evidence type="ECO:0000256" key="4">
    <source>
        <dbReference type="ARBA" id="ARBA00022989"/>
    </source>
</evidence>
<organism evidence="9 10">
    <name type="scientific">Miscanthus lutarioriparius</name>
    <dbReference type="NCBI Taxonomy" id="422564"/>
    <lineage>
        <taxon>Eukaryota</taxon>
        <taxon>Viridiplantae</taxon>
        <taxon>Streptophyta</taxon>
        <taxon>Embryophyta</taxon>
        <taxon>Tracheophyta</taxon>
        <taxon>Spermatophyta</taxon>
        <taxon>Magnoliopsida</taxon>
        <taxon>Liliopsida</taxon>
        <taxon>Poales</taxon>
        <taxon>Poaceae</taxon>
        <taxon>PACMAD clade</taxon>
        <taxon>Panicoideae</taxon>
        <taxon>Andropogonodae</taxon>
        <taxon>Andropogoneae</taxon>
        <taxon>Saccharinae</taxon>
        <taxon>Miscanthus</taxon>
    </lineage>
</organism>
<gene>
    <name evidence="9" type="ORF">NCGR_LOCUS18438</name>
</gene>
<comment type="subcellular location">
    <subcellularLocation>
        <location evidence="1">Membrane</location>
        <topology evidence="1">Multi-pass membrane protein</topology>
    </subcellularLocation>
</comment>
<accession>A0A811NUG4</accession>
<dbReference type="InterPro" id="IPR039357">
    <property type="entry name" value="SRD5A/TECR"/>
</dbReference>
<dbReference type="Gene3D" id="1.20.120.1630">
    <property type="match status" value="1"/>
</dbReference>
<keyword evidence="5 6" id="KW-0472">Membrane</keyword>
<evidence type="ECO:0000256" key="6">
    <source>
        <dbReference type="SAM" id="Phobius"/>
    </source>
</evidence>
<evidence type="ECO:0000259" key="8">
    <source>
        <dbReference type="Pfam" id="PF02544"/>
    </source>
</evidence>
<dbReference type="Proteomes" id="UP000604825">
    <property type="component" value="Unassembled WGS sequence"/>
</dbReference>
<keyword evidence="10" id="KW-1185">Reference proteome</keyword>
<dbReference type="GO" id="GO:0006629">
    <property type="term" value="P:lipid metabolic process"/>
    <property type="evidence" value="ECO:0007669"/>
    <property type="project" value="InterPro"/>
</dbReference>
<keyword evidence="4 6" id="KW-1133">Transmembrane helix</keyword>
<evidence type="ECO:0000313" key="10">
    <source>
        <dbReference type="Proteomes" id="UP000604825"/>
    </source>
</evidence>
<feature type="chain" id="PRO_5032726156" description="3-oxo-5-alpha-steroid 4-dehydrogenase C-terminal domain-containing protein" evidence="7">
    <location>
        <begin position="20"/>
        <end position="185"/>
    </location>
</feature>
<reference evidence="9" key="1">
    <citation type="submission" date="2020-10" db="EMBL/GenBank/DDBJ databases">
        <authorList>
            <person name="Han B."/>
            <person name="Lu T."/>
            <person name="Zhao Q."/>
            <person name="Huang X."/>
            <person name="Zhao Y."/>
        </authorList>
    </citation>
    <scope>NUCLEOTIDE SEQUENCE</scope>
</reference>
<keyword evidence="7" id="KW-0732">Signal</keyword>
<dbReference type="EMBL" id="CAJGYO010000004">
    <property type="protein sequence ID" value="CAD6226675.1"/>
    <property type="molecule type" value="Genomic_DNA"/>
</dbReference>
<dbReference type="GO" id="GO:0016627">
    <property type="term" value="F:oxidoreductase activity, acting on the CH-CH group of donors"/>
    <property type="evidence" value="ECO:0007669"/>
    <property type="project" value="InterPro"/>
</dbReference>
<dbReference type="AlphaFoldDB" id="A0A811NUG4"/>
<comment type="similarity">
    <text evidence="2">Belongs to the steroid 5-alpha reductase family.</text>
</comment>
<dbReference type="PANTHER" id="PTHR10556:SF50">
    <property type="entry name" value="3-OXO-5-ALPHA-STEROID 4-DEHYDROGENASE FAMILY PROTEIN"/>
    <property type="match status" value="1"/>
</dbReference>